<dbReference type="EMBL" id="CTEF01000003">
    <property type="protein sequence ID" value="CQD19334.1"/>
    <property type="molecule type" value="Genomic_DNA"/>
</dbReference>
<dbReference type="InterPro" id="IPR001387">
    <property type="entry name" value="Cro/C1-type_HTH"/>
</dbReference>
<feature type="compositionally biased region" description="Polar residues" evidence="1">
    <location>
        <begin position="429"/>
        <end position="442"/>
    </location>
</feature>
<organism evidence="3 4">
    <name type="scientific">Mycolicibacterium conceptionense</name>
    <dbReference type="NCBI Taxonomy" id="451644"/>
    <lineage>
        <taxon>Bacteria</taxon>
        <taxon>Bacillati</taxon>
        <taxon>Actinomycetota</taxon>
        <taxon>Actinomycetes</taxon>
        <taxon>Mycobacteriales</taxon>
        <taxon>Mycobacteriaceae</taxon>
        <taxon>Mycolicibacterium</taxon>
    </lineage>
</organism>
<feature type="region of interest" description="Disordered" evidence="1">
    <location>
        <begin position="420"/>
        <end position="442"/>
    </location>
</feature>
<dbReference type="PROSITE" id="PS50943">
    <property type="entry name" value="HTH_CROC1"/>
    <property type="match status" value="1"/>
</dbReference>
<dbReference type="SUPFAM" id="SSF47413">
    <property type="entry name" value="lambda repressor-like DNA-binding domains"/>
    <property type="match status" value="1"/>
</dbReference>
<dbReference type="Proteomes" id="UP000182227">
    <property type="component" value="Unassembled WGS sequence"/>
</dbReference>
<dbReference type="AlphaFoldDB" id="A0A0U1DMM1"/>
<dbReference type="PANTHER" id="PTHR35010:SF4">
    <property type="entry name" value="BLL5781 PROTEIN"/>
    <property type="match status" value="1"/>
</dbReference>
<reference evidence="3 4" key="1">
    <citation type="submission" date="2015-03" db="EMBL/GenBank/DDBJ databases">
        <authorList>
            <person name="Murphy D."/>
        </authorList>
    </citation>
    <scope>NUCLEOTIDE SEQUENCE [LARGE SCALE GENOMIC DNA]</scope>
    <source>
        <strain evidence="3 4">D16</strain>
    </source>
</reference>
<evidence type="ECO:0000259" key="2">
    <source>
        <dbReference type="PROSITE" id="PS50943"/>
    </source>
</evidence>
<protein>
    <submittedName>
        <fullName evidence="3">XRE family transcriptional regulator</fullName>
    </submittedName>
</protein>
<name>A0A0U1DMM1_9MYCO</name>
<evidence type="ECO:0000313" key="4">
    <source>
        <dbReference type="Proteomes" id="UP000182227"/>
    </source>
</evidence>
<dbReference type="CDD" id="cd00093">
    <property type="entry name" value="HTH_XRE"/>
    <property type="match status" value="1"/>
</dbReference>
<dbReference type="Pfam" id="PF17765">
    <property type="entry name" value="MLTR_LBD"/>
    <property type="match status" value="1"/>
</dbReference>
<dbReference type="InterPro" id="IPR041413">
    <property type="entry name" value="MLTR_LBD"/>
</dbReference>
<evidence type="ECO:0000256" key="1">
    <source>
        <dbReference type="SAM" id="MobiDB-lite"/>
    </source>
</evidence>
<accession>A0A0U1DMM1</accession>
<dbReference type="InterPro" id="IPR010982">
    <property type="entry name" value="Lambda_DNA-bd_dom_sf"/>
</dbReference>
<gene>
    <name evidence="3" type="ORF">BN970_04367</name>
</gene>
<dbReference type="Gene3D" id="3.30.450.180">
    <property type="match status" value="1"/>
</dbReference>
<dbReference type="Pfam" id="PF13560">
    <property type="entry name" value="HTH_31"/>
    <property type="match status" value="1"/>
</dbReference>
<dbReference type="PANTHER" id="PTHR35010">
    <property type="entry name" value="BLL4672 PROTEIN-RELATED"/>
    <property type="match status" value="1"/>
</dbReference>
<evidence type="ECO:0000313" key="3">
    <source>
        <dbReference type="EMBL" id="CQD19334.1"/>
    </source>
</evidence>
<proteinExistence type="predicted"/>
<dbReference type="SMART" id="SM00530">
    <property type="entry name" value="HTH_XRE"/>
    <property type="match status" value="1"/>
</dbReference>
<sequence>MTSATAQTPIGSLMRDWRLRRRISQLELAIEADVSARHLSFIETGRSVPSRAMVLRLAEALDVPLRDQNQLLLAAGLAPVYAERTLDDPEMAAVRDGVARVLDAYDPFPCVVVDRAWNLVQANAGTGVMLAGVAPHLLEQPNALRITLHPEGMAPRIRNLAEWRHHLISRLRREVTVSGSTELAELLTEIESYPGGMEPVRDLGGVVVPLELAVPDGTVLTFLSTVTTFGTALDLTAAELSIERFCPPTPKRPRRSADWSYHLTSDRLGSSMASWRCNRSTVGLSPKTSSSRSSMRYSADRCSPASRCPANADWLRFSGCPVQPYGRRSSASPRPAWSRYGKATPPPCGISAGTPVSTCCPDCFCAQANSTSAWCAASWRPACTTAPRSPHWPPSVPRPNWSRNSVRPWSPWPPNRTRWNNNAGRWPSGTWSSTARIPSHSG</sequence>
<dbReference type="Gene3D" id="1.10.260.40">
    <property type="entry name" value="lambda repressor-like DNA-binding domains"/>
    <property type="match status" value="1"/>
</dbReference>
<feature type="domain" description="HTH cro/C1-type" evidence="2">
    <location>
        <begin position="14"/>
        <end position="68"/>
    </location>
</feature>
<dbReference type="GO" id="GO:0003677">
    <property type="term" value="F:DNA binding"/>
    <property type="evidence" value="ECO:0007669"/>
    <property type="project" value="InterPro"/>
</dbReference>